<evidence type="ECO:0000259" key="2">
    <source>
        <dbReference type="PROSITE" id="PS50863"/>
    </source>
</evidence>
<name>A0A8T2AX37_9BRAS</name>
<protein>
    <submittedName>
        <fullName evidence="3">B3 DNA binding domain</fullName>
    </submittedName>
</protein>
<dbReference type="PANTHER" id="PTHR31920">
    <property type="entry name" value="B3 DOMAIN-CONTAINING"/>
    <property type="match status" value="1"/>
</dbReference>
<dbReference type="PROSITE" id="PS50863">
    <property type="entry name" value="B3"/>
    <property type="match status" value="1"/>
</dbReference>
<proteinExistence type="predicted"/>
<feature type="domain" description="TF-B3" evidence="2">
    <location>
        <begin position="29"/>
        <end position="122"/>
    </location>
</feature>
<dbReference type="Proteomes" id="UP000694240">
    <property type="component" value="Chromosome 8"/>
</dbReference>
<reference evidence="3 4" key="1">
    <citation type="submission" date="2020-12" db="EMBL/GenBank/DDBJ databases">
        <title>Concerted genomic and epigenomic changes stabilize Arabidopsis allopolyploids.</title>
        <authorList>
            <person name="Chen Z."/>
        </authorList>
    </citation>
    <scope>NUCLEOTIDE SEQUENCE [LARGE SCALE GENOMIC DNA]</scope>
    <source>
        <strain evidence="3">Allo738</strain>
        <tissue evidence="3">Leaf</tissue>
    </source>
</reference>
<dbReference type="EMBL" id="JAEFBK010000008">
    <property type="protein sequence ID" value="KAG7577802.1"/>
    <property type="molecule type" value="Genomic_DNA"/>
</dbReference>
<feature type="compositionally biased region" description="Polar residues" evidence="1">
    <location>
        <begin position="1"/>
        <end position="14"/>
    </location>
</feature>
<dbReference type="CDD" id="cd10017">
    <property type="entry name" value="B3_DNA"/>
    <property type="match status" value="1"/>
</dbReference>
<dbReference type="Pfam" id="PF02362">
    <property type="entry name" value="B3"/>
    <property type="match status" value="1"/>
</dbReference>
<dbReference type="InterPro" id="IPR003340">
    <property type="entry name" value="B3_DNA-bd"/>
</dbReference>
<dbReference type="SMART" id="SM01019">
    <property type="entry name" value="B3"/>
    <property type="match status" value="1"/>
</dbReference>
<accession>A0A8T2AX37</accession>
<feature type="region of interest" description="Disordered" evidence="1">
    <location>
        <begin position="1"/>
        <end position="26"/>
    </location>
</feature>
<comment type="caution">
    <text evidence="3">The sequence shown here is derived from an EMBL/GenBank/DDBJ whole genome shotgun (WGS) entry which is preliminary data.</text>
</comment>
<evidence type="ECO:0000313" key="3">
    <source>
        <dbReference type="EMBL" id="KAG7577802.1"/>
    </source>
</evidence>
<dbReference type="GO" id="GO:0003677">
    <property type="term" value="F:DNA binding"/>
    <property type="evidence" value="ECO:0007669"/>
    <property type="project" value="InterPro"/>
</dbReference>
<evidence type="ECO:0000313" key="4">
    <source>
        <dbReference type="Proteomes" id="UP000694240"/>
    </source>
</evidence>
<feature type="region of interest" description="Disordered" evidence="1">
    <location>
        <begin position="155"/>
        <end position="176"/>
    </location>
</feature>
<keyword evidence="4" id="KW-1185">Reference proteome</keyword>
<sequence length="210" mass="24182">MVTTRNTKARVTSASHRRPPQDPESPVKTFFKLVLPSTMKKNMMRIPPKFVKLQGSRLPEVVTLETPVGFKSSIKLKRIGEEIWFHEGWSEFAEAHSIEEGHFLLFEYKENSSFRVIIFNVSACEIEYPLDAVHHISDSDDDVIEITGKEFIGTQGTRKNDQSVDGGDTEHKPKKRSRDIEFDKILLDVDMINSIQVLKEEEEDMRVYRG</sequence>
<evidence type="ECO:0000256" key="1">
    <source>
        <dbReference type="SAM" id="MobiDB-lite"/>
    </source>
</evidence>
<dbReference type="PANTHER" id="PTHR31920:SF37">
    <property type="entry name" value="B3 DOMAIN-CONTAINING TRANSCRIPTION FACTOR VRN1"/>
    <property type="match status" value="1"/>
</dbReference>
<gene>
    <name evidence="3" type="ORF">ISN45_Aa03g020500</name>
</gene>
<organism evidence="3 4">
    <name type="scientific">Arabidopsis thaliana x Arabidopsis arenosa</name>
    <dbReference type="NCBI Taxonomy" id="1240361"/>
    <lineage>
        <taxon>Eukaryota</taxon>
        <taxon>Viridiplantae</taxon>
        <taxon>Streptophyta</taxon>
        <taxon>Embryophyta</taxon>
        <taxon>Tracheophyta</taxon>
        <taxon>Spermatophyta</taxon>
        <taxon>Magnoliopsida</taxon>
        <taxon>eudicotyledons</taxon>
        <taxon>Gunneridae</taxon>
        <taxon>Pentapetalae</taxon>
        <taxon>rosids</taxon>
        <taxon>malvids</taxon>
        <taxon>Brassicales</taxon>
        <taxon>Brassicaceae</taxon>
        <taxon>Camelineae</taxon>
        <taxon>Arabidopsis</taxon>
    </lineage>
</organism>
<dbReference type="InterPro" id="IPR050655">
    <property type="entry name" value="Plant_B3_domain"/>
</dbReference>
<dbReference type="AlphaFoldDB" id="A0A8T2AX37"/>